<dbReference type="GO" id="GO:0007283">
    <property type="term" value="P:spermatogenesis"/>
    <property type="evidence" value="ECO:0007669"/>
    <property type="project" value="UniProtKB-KW"/>
</dbReference>
<dbReference type="InterPro" id="IPR000504">
    <property type="entry name" value="RRM_dom"/>
</dbReference>
<keyword evidence="6" id="KW-0744">Spermatogenesis</keyword>
<dbReference type="GO" id="GO:0045948">
    <property type="term" value="P:positive regulation of translational initiation"/>
    <property type="evidence" value="ECO:0007669"/>
    <property type="project" value="TreeGrafter"/>
</dbReference>
<keyword evidence="12" id="KW-1185">Reference proteome</keyword>
<gene>
    <name evidence="11" type="ORF">PMEA_00018928</name>
</gene>
<dbReference type="GO" id="GO:0003730">
    <property type="term" value="F:mRNA 3'-UTR binding"/>
    <property type="evidence" value="ECO:0007669"/>
    <property type="project" value="TreeGrafter"/>
</dbReference>
<dbReference type="GO" id="GO:0005737">
    <property type="term" value="C:cytoplasm"/>
    <property type="evidence" value="ECO:0007669"/>
    <property type="project" value="UniProtKB-SubCell"/>
</dbReference>
<feature type="region of interest" description="Disordered" evidence="9">
    <location>
        <begin position="175"/>
        <end position="199"/>
    </location>
</feature>
<feature type="domain" description="RRM" evidence="10">
    <location>
        <begin position="15"/>
        <end position="91"/>
    </location>
</feature>
<sequence length="199" mass="22844">MENSSTYLFGKRFRNRLFVGGLPVNTTAHELANYFSNFGHVIETKIIFDENNVSKGYGFVTFASEKDVHNVTEMGTLFFRNKKLNLGPAVKKQGPMSPESPELVVVNTQMKGDYYYPVPSYTYSDGQLSPAPQYTYQHPCQVSYPLPQPGGYMYVYEEQPPLMFYQQQIPNVQNIPQAPCPPQKINKRLPPRMRRSREN</sequence>
<dbReference type="EMBL" id="CALNXJ010000033">
    <property type="protein sequence ID" value="CAH3139691.1"/>
    <property type="molecule type" value="Genomic_DNA"/>
</dbReference>
<dbReference type="AlphaFoldDB" id="A0AAU9X7B6"/>
<dbReference type="InterPro" id="IPR035979">
    <property type="entry name" value="RBD_domain_sf"/>
</dbReference>
<dbReference type="PANTHER" id="PTHR11176:SF57">
    <property type="entry name" value="PROTEIN BOULE"/>
    <property type="match status" value="1"/>
</dbReference>
<evidence type="ECO:0000256" key="4">
    <source>
        <dbReference type="ARBA" id="ARBA00022782"/>
    </source>
</evidence>
<evidence type="ECO:0000256" key="5">
    <source>
        <dbReference type="ARBA" id="ARBA00022845"/>
    </source>
</evidence>
<evidence type="ECO:0000256" key="1">
    <source>
        <dbReference type="ARBA" id="ARBA00004496"/>
    </source>
</evidence>
<dbReference type="Proteomes" id="UP001159428">
    <property type="component" value="Unassembled WGS sequence"/>
</dbReference>
<dbReference type="SUPFAM" id="SSF54928">
    <property type="entry name" value="RNA-binding domain, RBD"/>
    <property type="match status" value="1"/>
</dbReference>
<dbReference type="Gene3D" id="3.30.70.330">
    <property type="match status" value="1"/>
</dbReference>
<comment type="caution">
    <text evidence="11">The sequence shown here is derived from an EMBL/GenBank/DDBJ whole genome shotgun (WGS) entry which is preliminary data.</text>
</comment>
<name>A0AAU9X7B6_9CNID</name>
<dbReference type="GO" id="GO:0070935">
    <property type="term" value="P:3'-UTR-mediated mRNA stabilization"/>
    <property type="evidence" value="ECO:0007669"/>
    <property type="project" value="TreeGrafter"/>
</dbReference>
<keyword evidence="4" id="KW-0221">Differentiation</keyword>
<protein>
    <recommendedName>
        <fullName evidence="10">RRM domain-containing protein</fullName>
    </recommendedName>
</protein>
<dbReference type="GO" id="GO:0008494">
    <property type="term" value="F:translation activator activity"/>
    <property type="evidence" value="ECO:0007669"/>
    <property type="project" value="TreeGrafter"/>
</dbReference>
<evidence type="ECO:0000256" key="9">
    <source>
        <dbReference type="SAM" id="MobiDB-lite"/>
    </source>
</evidence>
<dbReference type="InterPro" id="IPR012677">
    <property type="entry name" value="Nucleotide-bd_a/b_plait_sf"/>
</dbReference>
<dbReference type="Pfam" id="PF00076">
    <property type="entry name" value="RRM_1"/>
    <property type="match status" value="1"/>
</dbReference>
<dbReference type="FunFam" id="3.30.70.330:FF:000167">
    <property type="entry name" value="protein boule-like isoform X1"/>
    <property type="match status" value="1"/>
</dbReference>
<reference evidence="11 12" key="1">
    <citation type="submission" date="2022-05" db="EMBL/GenBank/DDBJ databases">
        <authorList>
            <consortium name="Genoscope - CEA"/>
            <person name="William W."/>
        </authorList>
    </citation>
    <scope>NUCLEOTIDE SEQUENCE [LARGE SCALE GENOMIC DNA]</scope>
</reference>
<dbReference type="PANTHER" id="PTHR11176">
    <property type="entry name" value="BOULE-RELATED"/>
    <property type="match status" value="1"/>
</dbReference>
<keyword evidence="7 8" id="KW-0694">RNA-binding</keyword>
<evidence type="ECO:0000256" key="2">
    <source>
        <dbReference type="ARBA" id="ARBA00022473"/>
    </source>
</evidence>
<evidence type="ECO:0000313" key="12">
    <source>
        <dbReference type="Proteomes" id="UP001159428"/>
    </source>
</evidence>
<dbReference type="GO" id="GO:0030154">
    <property type="term" value="P:cell differentiation"/>
    <property type="evidence" value="ECO:0007669"/>
    <property type="project" value="UniProtKB-KW"/>
</dbReference>
<keyword evidence="3" id="KW-0963">Cytoplasm</keyword>
<keyword evidence="2" id="KW-0217">Developmental protein</keyword>
<dbReference type="SMART" id="SM00360">
    <property type="entry name" value="RRM"/>
    <property type="match status" value="1"/>
</dbReference>
<evidence type="ECO:0000256" key="7">
    <source>
        <dbReference type="ARBA" id="ARBA00022884"/>
    </source>
</evidence>
<evidence type="ECO:0000313" key="11">
    <source>
        <dbReference type="EMBL" id="CAH3139691.1"/>
    </source>
</evidence>
<dbReference type="GO" id="GO:0051321">
    <property type="term" value="P:meiotic cell cycle"/>
    <property type="evidence" value="ECO:0007669"/>
    <property type="project" value="UniProtKB-ARBA"/>
</dbReference>
<evidence type="ECO:0000256" key="6">
    <source>
        <dbReference type="ARBA" id="ARBA00022871"/>
    </source>
</evidence>
<dbReference type="PROSITE" id="PS50102">
    <property type="entry name" value="RRM"/>
    <property type="match status" value="1"/>
</dbReference>
<evidence type="ECO:0000259" key="10">
    <source>
        <dbReference type="PROSITE" id="PS50102"/>
    </source>
</evidence>
<evidence type="ECO:0000256" key="8">
    <source>
        <dbReference type="PROSITE-ProRule" id="PRU00176"/>
    </source>
</evidence>
<proteinExistence type="predicted"/>
<keyword evidence="5" id="KW-0810">Translation regulation</keyword>
<evidence type="ECO:0000256" key="3">
    <source>
        <dbReference type="ARBA" id="ARBA00022490"/>
    </source>
</evidence>
<organism evidence="11 12">
    <name type="scientific">Pocillopora meandrina</name>
    <dbReference type="NCBI Taxonomy" id="46732"/>
    <lineage>
        <taxon>Eukaryota</taxon>
        <taxon>Metazoa</taxon>
        <taxon>Cnidaria</taxon>
        <taxon>Anthozoa</taxon>
        <taxon>Hexacorallia</taxon>
        <taxon>Scleractinia</taxon>
        <taxon>Astrocoeniina</taxon>
        <taxon>Pocilloporidae</taxon>
        <taxon>Pocillopora</taxon>
    </lineage>
</organism>
<accession>A0AAU9X7B6</accession>
<comment type="subcellular location">
    <subcellularLocation>
        <location evidence="1">Cytoplasm</location>
    </subcellularLocation>
</comment>
<feature type="compositionally biased region" description="Basic residues" evidence="9">
    <location>
        <begin position="185"/>
        <end position="199"/>
    </location>
</feature>